<dbReference type="InterPro" id="IPR006016">
    <property type="entry name" value="UspA"/>
</dbReference>
<dbReference type="OrthoDB" id="9777884at2"/>
<dbReference type="SUPFAM" id="SSF52402">
    <property type="entry name" value="Adenine nucleotide alpha hydrolases-like"/>
    <property type="match status" value="1"/>
</dbReference>
<evidence type="ECO:0000313" key="3">
    <source>
        <dbReference type="EMBL" id="AQW21918.1"/>
    </source>
</evidence>
<proteinExistence type="inferred from homology"/>
<protein>
    <recommendedName>
        <fullName evidence="2">UspA domain-containing protein</fullName>
    </recommendedName>
</protein>
<dbReference type="PANTHER" id="PTHR46268">
    <property type="entry name" value="STRESS RESPONSE PROTEIN NHAX"/>
    <property type="match status" value="1"/>
</dbReference>
<dbReference type="CDD" id="cd00293">
    <property type="entry name" value="USP-like"/>
    <property type="match status" value="1"/>
</dbReference>
<dbReference type="Proteomes" id="UP000030361">
    <property type="component" value="Chromosome"/>
</dbReference>
<dbReference type="InterPro" id="IPR006015">
    <property type="entry name" value="Universal_stress_UspA"/>
</dbReference>
<comment type="similarity">
    <text evidence="1">Belongs to the universal stress protein A family.</text>
</comment>
<accession>A0A1S6QJW9</accession>
<name>A0A1S6QJW9_9LACO</name>
<organism evidence="3 4">
    <name type="scientific">Lentilactobacillus curieae</name>
    <dbReference type="NCBI Taxonomy" id="1138822"/>
    <lineage>
        <taxon>Bacteria</taxon>
        <taxon>Bacillati</taxon>
        <taxon>Bacillota</taxon>
        <taxon>Bacilli</taxon>
        <taxon>Lactobacillales</taxon>
        <taxon>Lactobacillaceae</taxon>
        <taxon>Lentilactobacillus</taxon>
    </lineage>
</organism>
<dbReference type="PRINTS" id="PR01438">
    <property type="entry name" value="UNVRSLSTRESS"/>
</dbReference>
<dbReference type="InterPro" id="IPR014729">
    <property type="entry name" value="Rossmann-like_a/b/a_fold"/>
</dbReference>
<dbReference type="KEGG" id="lcu:PL11_008325"/>
<reference evidence="3 4" key="1">
    <citation type="journal article" date="2015" name="Genome Announc.">
        <title>Genome Sequence of Lactobacillus curieae CCTCC M 2011381T, a Novel Producer of Gamma-aminobutyric Acid.</title>
        <authorList>
            <person name="Wang Y."/>
            <person name="Wang Y."/>
            <person name="Lang C."/>
            <person name="Wei D."/>
            <person name="Xu P."/>
            <person name="Xie J."/>
        </authorList>
    </citation>
    <scope>NUCLEOTIDE SEQUENCE [LARGE SCALE GENOMIC DNA]</scope>
    <source>
        <strain evidence="3 4">CCTCC M 2011381</strain>
    </source>
</reference>
<gene>
    <name evidence="3" type="ORF">PL11_008325</name>
</gene>
<evidence type="ECO:0000256" key="1">
    <source>
        <dbReference type="ARBA" id="ARBA00008791"/>
    </source>
</evidence>
<evidence type="ECO:0000313" key="4">
    <source>
        <dbReference type="Proteomes" id="UP000030361"/>
    </source>
</evidence>
<dbReference type="EMBL" id="CP018906">
    <property type="protein sequence ID" value="AQW21918.1"/>
    <property type="molecule type" value="Genomic_DNA"/>
</dbReference>
<sequence length="148" mass="15896">MFKNIAVTLDGSDNSKDALAQAVDIAKSSDAKLTLVSVVNETSYYYMGNTSTVGTSMIPTDFRSTQRKAAQDVLDNAKAYCDQHGIDVEVKVEEGIPKRVIVESYGKEKGYDLLVMGKSGVDALSRVIVGSTTAYVVRNSDTTVMVVG</sequence>
<feature type="domain" description="UspA" evidence="2">
    <location>
        <begin position="1"/>
        <end position="147"/>
    </location>
</feature>
<dbReference type="Gene3D" id="3.40.50.620">
    <property type="entry name" value="HUPs"/>
    <property type="match status" value="1"/>
</dbReference>
<dbReference type="eggNOG" id="COG0589">
    <property type="taxonomic scope" value="Bacteria"/>
</dbReference>
<evidence type="ECO:0000259" key="2">
    <source>
        <dbReference type="Pfam" id="PF00582"/>
    </source>
</evidence>
<dbReference type="Pfam" id="PF00582">
    <property type="entry name" value="Usp"/>
    <property type="match status" value="1"/>
</dbReference>
<dbReference type="PANTHER" id="PTHR46268:SF6">
    <property type="entry name" value="UNIVERSAL STRESS PROTEIN UP12"/>
    <property type="match status" value="1"/>
</dbReference>
<keyword evidence="4" id="KW-1185">Reference proteome</keyword>
<dbReference type="AlphaFoldDB" id="A0A1S6QJW9"/>
<dbReference type="RefSeq" id="WP_035167380.1">
    <property type="nucleotide sequence ID" value="NZ_CP018906.1"/>
</dbReference>